<keyword evidence="7" id="KW-1185">Reference proteome</keyword>
<dbReference type="PANTHER" id="PTHR11360:SF287">
    <property type="entry name" value="MFS MONOCARBOXYLATE TRANSPORTER"/>
    <property type="match status" value="1"/>
</dbReference>
<feature type="transmembrane region" description="Helical" evidence="4">
    <location>
        <begin position="438"/>
        <end position="459"/>
    </location>
</feature>
<dbReference type="Gene3D" id="1.20.1250.20">
    <property type="entry name" value="MFS general substrate transporter like domains"/>
    <property type="match status" value="2"/>
</dbReference>
<comment type="subcellular location">
    <subcellularLocation>
        <location evidence="1">Membrane</location>
        <topology evidence="1">Multi-pass membrane protein</topology>
    </subcellularLocation>
</comment>
<reference evidence="6 7" key="1">
    <citation type="submission" date="2014-04" db="EMBL/GenBank/DDBJ databases">
        <authorList>
            <consortium name="DOE Joint Genome Institute"/>
            <person name="Kuo A."/>
            <person name="Martino E."/>
            <person name="Perotto S."/>
            <person name="Kohler A."/>
            <person name="Nagy L.G."/>
            <person name="Floudas D."/>
            <person name="Copeland A."/>
            <person name="Barry K.W."/>
            <person name="Cichocki N."/>
            <person name="Veneault-Fourrey C."/>
            <person name="LaButti K."/>
            <person name="Lindquist E.A."/>
            <person name="Lipzen A."/>
            <person name="Lundell T."/>
            <person name="Morin E."/>
            <person name="Murat C."/>
            <person name="Sun H."/>
            <person name="Tunlid A."/>
            <person name="Henrissat B."/>
            <person name="Grigoriev I.V."/>
            <person name="Hibbett D.S."/>
            <person name="Martin F."/>
            <person name="Nordberg H.P."/>
            <person name="Cantor M.N."/>
            <person name="Hua S.X."/>
        </authorList>
    </citation>
    <scope>NUCLEOTIDE SEQUENCE [LARGE SCALE GENOMIC DNA]</scope>
    <source>
        <strain evidence="6 7">Zn</strain>
    </source>
</reference>
<dbReference type="SUPFAM" id="SSF103473">
    <property type="entry name" value="MFS general substrate transporter"/>
    <property type="match status" value="1"/>
</dbReference>
<dbReference type="Pfam" id="PF07690">
    <property type="entry name" value="MFS_1"/>
    <property type="match status" value="1"/>
</dbReference>
<dbReference type="InParanoid" id="A0A0C3GT27"/>
<evidence type="ECO:0000256" key="1">
    <source>
        <dbReference type="ARBA" id="ARBA00004141"/>
    </source>
</evidence>
<feature type="domain" description="Major facilitator superfamily (MFS) profile" evidence="5">
    <location>
        <begin position="271"/>
        <end position="465"/>
    </location>
</feature>
<keyword evidence="4" id="KW-1133">Transmembrane helix</keyword>
<dbReference type="InterPro" id="IPR050327">
    <property type="entry name" value="Proton-linked_MCT"/>
</dbReference>
<protein>
    <recommendedName>
        <fullName evidence="5">Major facilitator superfamily (MFS) profile domain-containing protein</fullName>
    </recommendedName>
</protein>
<feature type="transmembrane region" description="Helical" evidence="4">
    <location>
        <begin position="231"/>
        <end position="247"/>
    </location>
</feature>
<dbReference type="AlphaFoldDB" id="A0A0C3GT27"/>
<gene>
    <name evidence="6" type="ORF">OIDMADRAFT_56307</name>
</gene>
<evidence type="ECO:0000313" key="7">
    <source>
        <dbReference type="Proteomes" id="UP000054321"/>
    </source>
</evidence>
<evidence type="ECO:0000256" key="3">
    <source>
        <dbReference type="SAM" id="MobiDB-lite"/>
    </source>
</evidence>
<dbReference type="GO" id="GO:0016020">
    <property type="term" value="C:membrane"/>
    <property type="evidence" value="ECO:0007669"/>
    <property type="project" value="UniProtKB-SubCell"/>
</dbReference>
<dbReference type="HOGENOM" id="CLU_001265_1_2_1"/>
<feature type="compositionally biased region" description="Polar residues" evidence="3">
    <location>
        <begin position="30"/>
        <end position="43"/>
    </location>
</feature>
<feature type="transmembrane region" description="Helical" evidence="4">
    <location>
        <begin position="67"/>
        <end position="87"/>
    </location>
</feature>
<evidence type="ECO:0000259" key="5">
    <source>
        <dbReference type="PROSITE" id="PS50850"/>
    </source>
</evidence>
<dbReference type="InterPro" id="IPR020846">
    <property type="entry name" value="MFS_dom"/>
</dbReference>
<dbReference type="PANTHER" id="PTHR11360">
    <property type="entry name" value="MONOCARBOXYLATE TRANSPORTER"/>
    <property type="match status" value="1"/>
</dbReference>
<sequence length="465" mass="50020">MAAVSTELASFPQGLRDISVQESKVGSRSNSNILCATPNTQGTEDGLDSPPPSHEFSLPAVDSGKDAWLFLAACFVMEALIWGFPFAYGVFQEYYSTHPPFAGSNNIAVIGTCAMGIMYLSAPIVFGILQRWPKIQPWSTPAGVLLMCIALAFSSFATTTTQLIVTQGVLYALGGGFAYLPCIMFMDQWFVKKLGLAYGIMWAGTGLAGIVVPIILQWILDQYSFRTALRAWSICVFVLTVPLLRFIKPRVPIAQVHQSRPFDFSFVATSTFGVLQICNIIEALGFFLPSIYLPTYARSLGASSLMSTLTIILFNVASVFGCVLMGAITDKLHVTTCIAISTIGSTLGVFVVWGFSMSLGALYVFCIIYGFFAGSYTSTWPGIMREVKRVKESVDPTMVFACLAAGRGIGNVASGPLSETLIKGMPWKDQASFAYGSGYGPLIAFTGVTALLGGASILGRRVGWV</sequence>
<feature type="transmembrane region" description="Helical" evidence="4">
    <location>
        <begin position="164"/>
        <end position="184"/>
    </location>
</feature>
<evidence type="ECO:0000313" key="6">
    <source>
        <dbReference type="EMBL" id="KIM99140.1"/>
    </source>
</evidence>
<feature type="transmembrane region" description="Helical" evidence="4">
    <location>
        <begin position="107"/>
        <end position="129"/>
    </location>
</feature>
<feature type="region of interest" description="Disordered" evidence="3">
    <location>
        <begin position="30"/>
        <end position="54"/>
    </location>
</feature>
<dbReference type="InterPro" id="IPR036259">
    <property type="entry name" value="MFS_trans_sf"/>
</dbReference>
<reference evidence="7" key="2">
    <citation type="submission" date="2015-01" db="EMBL/GenBank/DDBJ databases">
        <title>Evolutionary Origins and Diversification of the Mycorrhizal Mutualists.</title>
        <authorList>
            <consortium name="DOE Joint Genome Institute"/>
            <consortium name="Mycorrhizal Genomics Consortium"/>
            <person name="Kohler A."/>
            <person name="Kuo A."/>
            <person name="Nagy L.G."/>
            <person name="Floudas D."/>
            <person name="Copeland A."/>
            <person name="Barry K.W."/>
            <person name="Cichocki N."/>
            <person name="Veneault-Fourrey C."/>
            <person name="LaButti K."/>
            <person name="Lindquist E.A."/>
            <person name="Lipzen A."/>
            <person name="Lundell T."/>
            <person name="Morin E."/>
            <person name="Murat C."/>
            <person name="Riley R."/>
            <person name="Ohm R."/>
            <person name="Sun H."/>
            <person name="Tunlid A."/>
            <person name="Henrissat B."/>
            <person name="Grigoriev I.V."/>
            <person name="Hibbett D.S."/>
            <person name="Martin F."/>
        </authorList>
    </citation>
    <scope>NUCLEOTIDE SEQUENCE [LARGE SCALE GENOMIC DNA]</scope>
    <source>
        <strain evidence="7">Zn</strain>
    </source>
</reference>
<comment type="similarity">
    <text evidence="2">Belongs to the major facilitator superfamily. Monocarboxylate porter (TC 2.A.1.13) family.</text>
</comment>
<evidence type="ECO:0000256" key="2">
    <source>
        <dbReference type="ARBA" id="ARBA00006727"/>
    </source>
</evidence>
<keyword evidence="4" id="KW-0472">Membrane</keyword>
<feature type="transmembrane region" description="Helical" evidence="4">
    <location>
        <begin position="305"/>
        <end position="325"/>
    </location>
</feature>
<dbReference type="InterPro" id="IPR011701">
    <property type="entry name" value="MFS"/>
</dbReference>
<dbReference type="EMBL" id="KN832879">
    <property type="protein sequence ID" value="KIM99140.1"/>
    <property type="molecule type" value="Genomic_DNA"/>
</dbReference>
<accession>A0A0C3GT27</accession>
<dbReference type="PROSITE" id="PS50850">
    <property type="entry name" value="MFS"/>
    <property type="match status" value="1"/>
</dbReference>
<name>A0A0C3GT27_OIDMZ</name>
<feature type="transmembrane region" description="Helical" evidence="4">
    <location>
        <begin position="196"/>
        <end position="219"/>
    </location>
</feature>
<feature type="transmembrane region" description="Helical" evidence="4">
    <location>
        <begin position="267"/>
        <end position="293"/>
    </location>
</feature>
<proteinExistence type="inferred from homology"/>
<keyword evidence="4" id="KW-0812">Transmembrane</keyword>
<organism evidence="6 7">
    <name type="scientific">Oidiodendron maius (strain Zn)</name>
    <dbReference type="NCBI Taxonomy" id="913774"/>
    <lineage>
        <taxon>Eukaryota</taxon>
        <taxon>Fungi</taxon>
        <taxon>Dikarya</taxon>
        <taxon>Ascomycota</taxon>
        <taxon>Pezizomycotina</taxon>
        <taxon>Leotiomycetes</taxon>
        <taxon>Leotiomycetes incertae sedis</taxon>
        <taxon>Myxotrichaceae</taxon>
        <taxon>Oidiodendron</taxon>
    </lineage>
</organism>
<dbReference type="Proteomes" id="UP000054321">
    <property type="component" value="Unassembled WGS sequence"/>
</dbReference>
<dbReference type="GO" id="GO:0022857">
    <property type="term" value="F:transmembrane transporter activity"/>
    <property type="evidence" value="ECO:0007669"/>
    <property type="project" value="InterPro"/>
</dbReference>
<feature type="transmembrane region" description="Helical" evidence="4">
    <location>
        <begin position="359"/>
        <end position="377"/>
    </location>
</feature>
<dbReference type="OrthoDB" id="2213137at2759"/>
<feature type="transmembrane region" description="Helical" evidence="4">
    <location>
        <begin position="141"/>
        <end position="158"/>
    </location>
</feature>
<evidence type="ECO:0000256" key="4">
    <source>
        <dbReference type="SAM" id="Phobius"/>
    </source>
</evidence>